<dbReference type="RefSeq" id="WP_163136031.1">
    <property type="nucleotide sequence ID" value="NZ_JAAILA010000008.1"/>
</dbReference>
<gene>
    <name evidence="2" type="ORF">G4923_05760</name>
</gene>
<name>A0ABX0CWR2_9GAMM</name>
<dbReference type="InterPro" id="IPR043834">
    <property type="entry name" value="REC"/>
</dbReference>
<sequence length="590" mass="68045">MANIVSYPELVRDTYCQNAIRSVMLIDDNFITYSQSIEHLNEKSEPELIKLDASKRAANLERFFQNKRMLCDIDNGVDKLDIDRIRKSDLIIIDYHLEDKNPLKTINIIDALRNSKQLNIVIVYTQADLKEAWMQTLASLKGNNCASKIIDSCNEYDVTDFWENTALPEINGNGPLSLTFDEIKYFIETNDTRKAKKNLFTHPEFIKNKAVFQPYLNQLALAICEEHVLKYNIASSIPTQTSIASLISEDCMWIKSGNIFVTFFHKGDTEDDSEDIWDCLINALSNWSPSYYNIIKSEIQNEIISDSLSFKVHLENDLHGQAAWLNEIIKLDGQKERRDLINIIYKNISDEIYTNLKDNHNLNRFINDTFDYYHNKFNSQPIDENSISTKRATYCANEMGIPSSHNLINDMYHALNMSLSSKNYREKYISTGTVLKCENDGEWYLCVSAACDMVPSQGNDLYHEKLHPHRLVKIIKLYKVNADTANKQATQSRFIFAIENGSRMYFSVTHPITSIPLIDYIILRNHKTVNGERIIYATTFKTVTQLNNAITQKVLVFKLKSQLRHGYAERYQHVANSYSGRIGVDYINTL</sequence>
<reference evidence="2 3" key="1">
    <citation type="submission" date="2020-02" db="EMBL/GenBank/DDBJ databases">
        <title>Genome sequencing of Aeromonas rivipollensis.</title>
        <authorList>
            <person name="Fono-Tamo Ubani E.K."/>
            <person name="Lekota K.E."/>
        </authorList>
    </citation>
    <scope>NUCLEOTIDE SEQUENCE [LARGE SCALE GENOMIC DNA]</scope>
    <source>
        <strain evidence="2 3">G78</strain>
    </source>
</reference>
<protein>
    <recommendedName>
        <fullName evidence="1">Response receiver domain-containing protein</fullName>
    </recommendedName>
</protein>
<accession>A0ABX0CWR2</accession>
<evidence type="ECO:0000259" key="1">
    <source>
        <dbReference type="Pfam" id="PF19192"/>
    </source>
</evidence>
<dbReference type="EMBL" id="JAAILA010000008">
    <property type="protein sequence ID" value="NEX88217.1"/>
    <property type="molecule type" value="Genomic_DNA"/>
</dbReference>
<proteinExistence type="predicted"/>
<dbReference type="Proteomes" id="UP000472827">
    <property type="component" value="Unassembled WGS sequence"/>
</dbReference>
<organism evidence="2 3">
    <name type="scientific">Aeromonas rivipollensis</name>
    <dbReference type="NCBI Taxonomy" id="948519"/>
    <lineage>
        <taxon>Bacteria</taxon>
        <taxon>Pseudomonadati</taxon>
        <taxon>Pseudomonadota</taxon>
        <taxon>Gammaproteobacteria</taxon>
        <taxon>Aeromonadales</taxon>
        <taxon>Aeromonadaceae</taxon>
        <taxon>Aeromonas</taxon>
    </lineage>
</organism>
<evidence type="ECO:0000313" key="2">
    <source>
        <dbReference type="EMBL" id="NEX88217.1"/>
    </source>
</evidence>
<dbReference type="Pfam" id="PF19192">
    <property type="entry name" value="Response_reg_2"/>
    <property type="match status" value="1"/>
</dbReference>
<feature type="domain" description="Response receiver" evidence="1">
    <location>
        <begin position="20"/>
        <end position="155"/>
    </location>
</feature>
<comment type="caution">
    <text evidence="2">The sequence shown here is derived from an EMBL/GenBank/DDBJ whole genome shotgun (WGS) entry which is preliminary data.</text>
</comment>
<evidence type="ECO:0000313" key="3">
    <source>
        <dbReference type="Proteomes" id="UP000472827"/>
    </source>
</evidence>
<keyword evidence="3" id="KW-1185">Reference proteome</keyword>